<evidence type="ECO:0000313" key="4">
    <source>
        <dbReference type="Proteomes" id="UP000187439"/>
    </source>
</evidence>
<dbReference type="RefSeq" id="WP_076121282.1">
    <property type="nucleotide sequence ID" value="NZ_MPTC01000037.1"/>
</dbReference>
<sequence length="461" mass="52563">MSDLGHDVSTVVTGMASDLSRETAKMANESVKQMLIYLINKAREQGDRPGEKSLKKLLQNSSNDEIKLFDLEQKHLKEFSDKAKKYHVPYAVIEDQGRHSVFYRASDETRIKAIIESLLEKQITSDNNENKKIILVQVEANKSKYDFEIVGDHSIKVKQVILDLDKPVERSLATQEGVRVEEILKSPKEMPKELDERKIRIENAVLDLDKPVQRTLAQEEGVDVRSFFKHLRNPDSAEPVKEADNDERYNKAVQLVKEQAEIAVPKLQSELNVGYSEARALIDRMEAEGLVTPYDGSKPQQYIGDRPKEPAHVHQASLEQNKDEPQFQNKDTPEPQQTVSYEHLGGTKIRVPSVTLDLQKAEHRELAESYGIKVAEIDFKRETSDLRIEKSEIRGKESLGERLEALPAKEQNDHRSDVQKFFRAVEGRLSLEERRDQIRPIMAAAKEAAPTKNKTKERGGR</sequence>
<dbReference type="Pfam" id="PF12687">
    <property type="entry name" value="DUF3801"/>
    <property type="match status" value="1"/>
</dbReference>
<dbReference type="InterPro" id="IPR024234">
    <property type="entry name" value="DUF3801"/>
</dbReference>
<protein>
    <recommendedName>
        <fullName evidence="2">FtsK gamma domain-containing protein</fullName>
    </recommendedName>
</protein>
<feature type="domain" description="FtsK gamma" evidence="2">
    <location>
        <begin position="242"/>
        <end position="307"/>
    </location>
</feature>
<dbReference type="Gene3D" id="1.10.10.10">
    <property type="entry name" value="Winged helix-like DNA-binding domain superfamily/Winged helix DNA-binding domain"/>
    <property type="match status" value="1"/>
</dbReference>
<name>A0A1R0XKT0_9BACL</name>
<accession>A0A1R0XKT0</accession>
<evidence type="ECO:0000259" key="2">
    <source>
        <dbReference type="SMART" id="SM00843"/>
    </source>
</evidence>
<dbReference type="InterPro" id="IPR018541">
    <property type="entry name" value="Ftsk_gamma"/>
</dbReference>
<dbReference type="InterPro" id="IPR036390">
    <property type="entry name" value="WH_DNA-bd_sf"/>
</dbReference>
<dbReference type="SUPFAM" id="SSF46785">
    <property type="entry name" value="Winged helix' DNA-binding domain"/>
    <property type="match status" value="1"/>
</dbReference>
<evidence type="ECO:0000313" key="3">
    <source>
        <dbReference type="EMBL" id="OMD35662.1"/>
    </source>
</evidence>
<dbReference type="Pfam" id="PF09397">
    <property type="entry name" value="FtsK_gamma"/>
    <property type="match status" value="1"/>
</dbReference>
<comment type="caution">
    <text evidence="3">The sequence shown here is derived from an EMBL/GenBank/DDBJ whole genome shotgun (WGS) entry which is preliminary data.</text>
</comment>
<dbReference type="InterPro" id="IPR036388">
    <property type="entry name" value="WH-like_DNA-bd_sf"/>
</dbReference>
<organism evidence="3 4">
    <name type="scientific">Paenibacillus odorifer</name>
    <dbReference type="NCBI Taxonomy" id="189426"/>
    <lineage>
        <taxon>Bacteria</taxon>
        <taxon>Bacillati</taxon>
        <taxon>Bacillota</taxon>
        <taxon>Bacilli</taxon>
        <taxon>Bacillales</taxon>
        <taxon>Paenibacillaceae</taxon>
        <taxon>Paenibacillus</taxon>
    </lineage>
</organism>
<proteinExistence type="predicted"/>
<dbReference type="AlphaFoldDB" id="A0A1R0XKT0"/>
<dbReference type="Proteomes" id="UP000187439">
    <property type="component" value="Unassembled WGS sequence"/>
</dbReference>
<dbReference type="EMBL" id="MPTC01000037">
    <property type="protein sequence ID" value="OMD35662.1"/>
    <property type="molecule type" value="Genomic_DNA"/>
</dbReference>
<dbReference type="SMART" id="SM00843">
    <property type="entry name" value="Ftsk_gamma"/>
    <property type="match status" value="1"/>
</dbReference>
<gene>
    <name evidence="3" type="ORF">BSK52_26545</name>
</gene>
<evidence type="ECO:0000256" key="1">
    <source>
        <dbReference type="SAM" id="MobiDB-lite"/>
    </source>
</evidence>
<feature type="compositionally biased region" description="Polar residues" evidence="1">
    <location>
        <begin position="326"/>
        <end position="340"/>
    </location>
</feature>
<reference evidence="3 4" key="1">
    <citation type="submission" date="2016-10" db="EMBL/GenBank/DDBJ databases">
        <title>Paenibacillus species isolates.</title>
        <authorList>
            <person name="Beno S.M."/>
        </authorList>
    </citation>
    <scope>NUCLEOTIDE SEQUENCE [LARGE SCALE GENOMIC DNA]</scope>
    <source>
        <strain evidence="3 4">FSL H7-0710</strain>
    </source>
</reference>
<feature type="region of interest" description="Disordered" evidence="1">
    <location>
        <begin position="291"/>
        <end position="344"/>
    </location>
</feature>
<dbReference type="OrthoDB" id="2665368at2"/>